<evidence type="ECO:0000313" key="3">
    <source>
        <dbReference type="Proteomes" id="UP000567293"/>
    </source>
</evidence>
<evidence type="ECO:0000256" key="1">
    <source>
        <dbReference type="SAM" id="MobiDB-lite"/>
    </source>
</evidence>
<comment type="caution">
    <text evidence="2">The sequence shown here is derived from an EMBL/GenBank/DDBJ whole genome shotgun (WGS) entry which is preliminary data.</text>
</comment>
<dbReference type="Proteomes" id="UP000567293">
    <property type="component" value="Unassembled WGS sequence"/>
</dbReference>
<accession>A0A7V8NP38</accession>
<name>A0A7V8NP38_9BACT</name>
<keyword evidence="3" id="KW-1185">Reference proteome</keyword>
<gene>
    <name evidence="2" type="ORF">HRJ53_07790</name>
</gene>
<proteinExistence type="predicted"/>
<reference evidence="2" key="1">
    <citation type="submission" date="2020-06" db="EMBL/GenBank/DDBJ databases">
        <title>Legume-microbial interactions unlock mineral nutrients during tropical forest succession.</title>
        <authorList>
            <person name="Epihov D.Z."/>
        </authorList>
    </citation>
    <scope>NUCLEOTIDE SEQUENCE [LARGE SCALE GENOMIC DNA]</scope>
    <source>
        <strain evidence="2">Pan2503</strain>
    </source>
</reference>
<sequence>MRRGFCSTCGEAFTEKPATVFVAWRDQGEERQAWRMQWCRKCTYGHLNATFEKVLGNPSYAHCLAGGESLNGSGGSLVWLTIFLPKQEREDAEWWYCADCVVDVRNALTDGGIRQPNRPGFDQTGGRDQETPWPALGQAQTVAQAIKRGRRS</sequence>
<evidence type="ECO:0000313" key="2">
    <source>
        <dbReference type="EMBL" id="MBA0084881.1"/>
    </source>
</evidence>
<protein>
    <submittedName>
        <fullName evidence="2">Uncharacterized protein</fullName>
    </submittedName>
</protein>
<feature type="region of interest" description="Disordered" evidence="1">
    <location>
        <begin position="112"/>
        <end position="152"/>
    </location>
</feature>
<organism evidence="2 3">
    <name type="scientific">Candidatus Acidiferrum panamense</name>
    <dbReference type="NCBI Taxonomy" id="2741543"/>
    <lineage>
        <taxon>Bacteria</taxon>
        <taxon>Pseudomonadati</taxon>
        <taxon>Acidobacteriota</taxon>
        <taxon>Terriglobia</taxon>
        <taxon>Candidatus Acidiferrales</taxon>
        <taxon>Candidatus Acidiferrum</taxon>
    </lineage>
</organism>
<dbReference type="EMBL" id="JACDQQ010000751">
    <property type="protein sequence ID" value="MBA0084881.1"/>
    <property type="molecule type" value="Genomic_DNA"/>
</dbReference>
<dbReference type="AlphaFoldDB" id="A0A7V8NP38"/>